<dbReference type="InterPro" id="IPR050491">
    <property type="entry name" value="AmpC-like"/>
</dbReference>
<dbReference type="EMBL" id="FNON01000011">
    <property type="protein sequence ID" value="SDZ25243.1"/>
    <property type="molecule type" value="Genomic_DNA"/>
</dbReference>
<dbReference type="AlphaFoldDB" id="A0A1H3RI33"/>
<name>A0A1H3RI33_9PSEU</name>
<dbReference type="SUPFAM" id="SSF56601">
    <property type="entry name" value="beta-lactamase/transpeptidase-like"/>
    <property type="match status" value="1"/>
</dbReference>
<feature type="domain" description="Beta-lactamase-related" evidence="1">
    <location>
        <begin position="14"/>
        <end position="322"/>
    </location>
</feature>
<dbReference type="PANTHER" id="PTHR46825:SF9">
    <property type="entry name" value="BETA-LACTAMASE-RELATED DOMAIN-CONTAINING PROTEIN"/>
    <property type="match status" value="1"/>
</dbReference>
<dbReference type="InterPro" id="IPR023650">
    <property type="entry name" value="Beta-lactam_class-A_AS"/>
</dbReference>
<dbReference type="InterPro" id="IPR001466">
    <property type="entry name" value="Beta-lactam-related"/>
</dbReference>
<sequence length="443" mass="47333">MNRELQPLLDEWAREAGVPGASVGILHDGEESLLTTGVSSVDTGQAVEPGTLFMIGSTSKTFTAAAVLALVEDGVLDLDEPVAKYLPELRLADPVARDTITTRHLLTHSAGFLGDVDIASGWGSDALAAAAARFDELPQVFGVGEVFSYSNSGFLLAGRVAEVVSGLGYEDLVRERLLEPLDMTDSWFLPWDVLTRPHAVGHVLRDGKSEVAHDIGLTRSLNPGGGLWSTAADQLRWARFLLTGQAKDAPPLSDATRALWRTPQRAAACPIEQIALGWMVTRHGDAEIVRHGGNVSNLQLSDFITVPAENFAVTVLTNGVGGGVLGPKVVDWCLENLAGLPALEAKPVVPTDPAEYAGSFPTGDLGFEFTVRDGGLWARMVATDGTIETPPAFEVAFVAEDVVARAADTRRPLARFLRDEHGEVSAVEFGLRTAQRERSRLTA</sequence>
<dbReference type="InterPro" id="IPR012338">
    <property type="entry name" value="Beta-lactam/transpept-like"/>
</dbReference>
<keyword evidence="3" id="KW-1185">Reference proteome</keyword>
<dbReference type="Gene3D" id="3.40.710.10">
    <property type="entry name" value="DD-peptidase/beta-lactamase superfamily"/>
    <property type="match status" value="1"/>
</dbReference>
<evidence type="ECO:0000313" key="2">
    <source>
        <dbReference type="EMBL" id="SDZ25243.1"/>
    </source>
</evidence>
<evidence type="ECO:0000259" key="1">
    <source>
        <dbReference type="Pfam" id="PF00144"/>
    </source>
</evidence>
<dbReference type="RefSeq" id="WP_091297824.1">
    <property type="nucleotide sequence ID" value="NZ_FNON01000011.1"/>
</dbReference>
<dbReference type="OrthoDB" id="262125at2"/>
<dbReference type="Pfam" id="PF00144">
    <property type="entry name" value="Beta-lactamase"/>
    <property type="match status" value="1"/>
</dbReference>
<dbReference type="PANTHER" id="PTHR46825">
    <property type="entry name" value="D-ALANYL-D-ALANINE-CARBOXYPEPTIDASE/ENDOPEPTIDASE AMPH"/>
    <property type="match status" value="1"/>
</dbReference>
<protein>
    <submittedName>
        <fullName evidence="2">CubicO group peptidase, beta-lactamase class C family</fullName>
    </submittedName>
</protein>
<reference evidence="2 3" key="1">
    <citation type="submission" date="2016-10" db="EMBL/GenBank/DDBJ databases">
        <authorList>
            <person name="de Groot N.N."/>
        </authorList>
    </citation>
    <scope>NUCLEOTIDE SEQUENCE [LARGE SCALE GENOMIC DNA]</scope>
    <source>
        <strain evidence="2 3">CPCC 202699</strain>
    </source>
</reference>
<evidence type="ECO:0000313" key="3">
    <source>
        <dbReference type="Proteomes" id="UP000199515"/>
    </source>
</evidence>
<proteinExistence type="predicted"/>
<organism evidence="2 3">
    <name type="scientific">Amycolatopsis xylanica</name>
    <dbReference type="NCBI Taxonomy" id="589385"/>
    <lineage>
        <taxon>Bacteria</taxon>
        <taxon>Bacillati</taxon>
        <taxon>Actinomycetota</taxon>
        <taxon>Actinomycetes</taxon>
        <taxon>Pseudonocardiales</taxon>
        <taxon>Pseudonocardiaceae</taxon>
        <taxon>Amycolatopsis</taxon>
    </lineage>
</organism>
<accession>A0A1H3RI33</accession>
<dbReference type="PROSITE" id="PS00146">
    <property type="entry name" value="BETA_LACTAMASE_A"/>
    <property type="match status" value="1"/>
</dbReference>
<dbReference type="Proteomes" id="UP000199515">
    <property type="component" value="Unassembled WGS sequence"/>
</dbReference>
<dbReference type="STRING" id="589385.SAMN05421504_11197"/>
<gene>
    <name evidence="2" type="ORF">SAMN05421504_11197</name>
</gene>